<accession>A0A2Z6QYW0</accession>
<reference evidence="2 3" key="1">
    <citation type="submission" date="2017-11" db="EMBL/GenBank/DDBJ databases">
        <title>The genome of Rhizophagus clarus HR1 reveals common genetic basis of auxotrophy among arbuscular mycorrhizal fungi.</title>
        <authorList>
            <person name="Kobayashi Y."/>
        </authorList>
    </citation>
    <scope>NUCLEOTIDE SEQUENCE [LARGE SCALE GENOMIC DNA]</scope>
    <source>
        <strain evidence="2 3">HR1</strain>
    </source>
</reference>
<evidence type="ECO:0000313" key="3">
    <source>
        <dbReference type="Proteomes" id="UP000247702"/>
    </source>
</evidence>
<comment type="caution">
    <text evidence="2">The sequence shown here is derived from an EMBL/GenBank/DDBJ whole genome shotgun (WGS) entry which is preliminary data.</text>
</comment>
<keyword evidence="3" id="KW-1185">Reference proteome</keyword>
<proteinExistence type="predicted"/>
<gene>
    <name evidence="2" type="ORF">RclHR1_24170003</name>
</gene>
<dbReference type="Proteomes" id="UP000247702">
    <property type="component" value="Unassembled WGS sequence"/>
</dbReference>
<sequence length="275" mass="30109">MEQLIGYQGHTLQWNLPDDTNKLCHHCGKLGCAPNQCPLRQQWGRTCNRNPMTALKERFHSKTNIPNNQHSRSKSNDKRDHSVSFSSAFRTPPSSSARTQTPSLSSQDASEILFLLKALQQDMADVRSRITALELNDQRMARIKWHIGLQPLSSVSPNTTQTSDMNIDHLDVSNPFLTQNSLRAKPSSRPLNPLLPDFVPLTSSVIPARTSSSAVITSAPTIPSPQHASAEIQAINEKHSAIESKMDMLVASIGSFIGSINTSSTSNSANTASSQ</sequence>
<dbReference type="AlphaFoldDB" id="A0A2Z6QYW0"/>
<dbReference type="EMBL" id="BEXD01001577">
    <property type="protein sequence ID" value="GBB94805.1"/>
    <property type="molecule type" value="Genomic_DNA"/>
</dbReference>
<evidence type="ECO:0000256" key="1">
    <source>
        <dbReference type="SAM" id="MobiDB-lite"/>
    </source>
</evidence>
<feature type="compositionally biased region" description="Polar residues" evidence="1">
    <location>
        <begin position="83"/>
        <end position="104"/>
    </location>
</feature>
<evidence type="ECO:0000313" key="2">
    <source>
        <dbReference type="EMBL" id="GBB94805.1"/>
    </source>
</evidence>
<name>A0A2Z6QYW0_9GLOM</name>
<protein>
    <submittedName>
        <fullName evidence="2">Uncharacterized protein</fullName>
    </submittedName>
</protein>
<organism evidence="2 3">
    <name type="scientific">Rhizophagus clarus</name>
    <dbReference type="NCBI Taxonomy" id="94130"/>
    <lineage>
        <taxon>Eukaryota</taxon>
        <taxon>Fungi</taxon>
        <taxon>Fungi incertae sedis</taxon>
        <taxon>Mucoromycota</taxon>
        <taxon>Glomeromycotina</taxon>
        <taxon>Glomeromycetes</taxon>
        <taxon>Glomerales</taxon>
        <taxon>Glomeraceae</taxon>
        <taxon>Rhizophagus</taxon>
    </lineage>
</organism>
<feature type="region of interest" description="Disordered" evidence="1">
    <location>
        <begin position="59"/>
        <end position="104"/>
    </location>
</feature>